<accession>A0A6J2JNJ5</accession>
<dbReference type="AlphaFoldDB" id="A0A6J2JNJ5"/>
<dbReference type="OrthoDB" id="7481777at2759"/>
<dbReference type="GeneID" id="114243850"/>
<organism evidence="1 2">
    <name type="scientific">Bombyx mandarina</name>
    <name type="common">Wild silk moth</name>
    <name type="synonym">Wild silkworm</name>
    <dbReference type="NCBI Taxonomy" id="7092"/>
    <lineage>
        <taxon>Eukaryota</taxon>
        <taxon>Metazoa</taxon>
        <taxon>Ecdysozoa</taxon>
        <taxon>Arthropoda</taxon>
        <taxon>Hexapoda</taxon>
        <taxon>Insecta</taxon>
        <taxon>Pterygota</taxon>
        <taxon>Neoptera</taxon>
        <taxon>Endopterygota</taxon>
        <taxon>Lepidoptera</taxon>
        <taxon>Glossata</taxon>
        <taxon>Ditrysia</taxon>
        <taxon>Bombycoidea</taxon>
        <taxon>Bombycidae</taxon>
        <taxon>Bombycinae</taxon>
        <taxon>Bombyx</taxon>
    </lineage>
</organism>
<dbReference type="KEGG" id="bman:114243850"/>
<keyword evidence="1" id="KW-1185">Reference proteome</keyword>
<dbReference type="RefSeq" id="XP_028031281.1">
    <property type="nucleotide sequence ID" value="XM_028175480.1"/>
</dbReference>
<evidence type="ECO:0000313" key="1">
    <source>
        <dbReference type="Proteomes" id="UP000504629"/>
    </source>
</evidence>
<reference evidence="2" key="1">
    <citation type="submission" date="2025-08" db="UniProtKB">
        <authorList>
            <consortium name="RefSeq"/>
        </authorList>
    </citation>
    <scope>IDENTIFICATION</scope>
    <source>
        <tissue evidence="2">Silk gland</tissue>
    </source>
</reference>
<proteinExistence type="predicted"/>
<gene>
    <name evidence="2" type="primary">LOC114243850</name>
</gene>
<sequence>MDLKLINSLESLEKLFQTRMNDYDLKLQKASTGAVPAHVDISTLSREFNDFKAFVWQTLSQMKTQIELLSLGLDRHETMMRRKVLLLHGIPENKNEKLHKSIVEVFTRNMKLPEICIEHINNCHRLGNSQGKVRPVLVRFCSMEHRNVVWDNKTNLKGTPTYMEETKPQPIAHC</sequence>
<name>A0A6J2JNJ5_BOMMA</name>
<dbReference type="Proteomes" id="UP000504629">
    <property type="component" value="Unplaced"/>
</dbReference>
<protein>
    <submittedName>
        <fullName evidence="2">Uncharacterized protein LOC114243850</fullName>
    </submittedName>
</protein>
<evidence type="ECO:0000313" key="2">
    <source>
        <dbReference type="RefSeq" id="XP_028031281.1"/>
    </source>
</evidence>